<dbReference type="EMBL" id="NBSK02000003">
    <property type="protein sequence ID" value="KAJ0218699.1"/>
    <property type="molecule type" value="Genomic_DNA"/>
</dbReference>
<proteinExistence type="predicted"/>
<comment type="caution">
    <text evidence="2">The sequence shown here is derived from an EMBL/GenBank/DDBJ whole genome shotgun (WGS) entry which is preliminary data.</text>
</comment>
<gene>
    <name evidence="2" type="ORF">LSAT_V11C300140190</name>
</gene>
<dbReference type="AlphaFoldDB" id="A0A9R1W7S4"/>
<evidence type="ECO:0000313" key="2">
    <source>
        <dbReference type="EMBL" id="KAJ0218699.1"/>
    </source>
</evidence>
<feature type="region of interest" description="Disordered" evidence="1">
    <location>
        <begin position="1"/>
        <end position="32"/>
    </location>
</feature>
<evidence type="ECO:0000313" key="3">
    <source>
        <dbReference type="Proteomes" id="UP000235145"/>
    </source>
</evidence>
<dbReference type="Proteomes" id="UP000235145">
    <property type="component" value="Unassembled WGS sequence"/>
</dbReference>
<accession>A0A9R1W7S4</accession>
<organism evidence="2 3">
    <name type="scientific">Lactuca sativa</name>
    <name type="common">Garden lettuce</name>
    <dbReference type="NCBI Taxonomy" id="4236"/>
    <lineage>
        <taxon>Eukaryota</taxon>
        <taxon>Viridiplantae</taxon>
        <taxon>Streptophyta</taxon>
        <taxon>Embryophyta</taxon>
        <taxon>Tracheophyta</taxon>
        <taxon>Spermatophyta</taxon>
        <taxon>Magnoliopsida</taxon>
        <taxon>eudicotyledons</taxon>
        <taxon>Gunneridae</taxon>
        <taxon>Pentapetalae</taxon>
        <taxon>asterids</taxon>
        <taxon>campanulids</taxon>
        <taxon>Asterales</taxon>
        <taxon>Asteraceae</taxon>
        <taxon>Cichorioideae</taxon>
        <taxon>Cichorieae</taxon>
        <taxon>Lactucinae</taxon>
        <taxon>Lactuca</taxon>
    </lineage>
</organism>
<evidence type="ECO:0000256" key="1">
    <source>
        <dbReference type="SAM" id="MobiDB-lite"/>
    </source>
</evidence>
<name>A0A9R1W7S4_LACSA</name>
<protein>
    <submittedName>
        <fullName evidence="2">Uncharacterized protein</fullName>
    </submittedName>
</protein>
<keyword evidence="3" id="KW-1185">Reference proteome</keyword>
<sequence length="114" mass="13751">MLKVENNELVVMKSKQPSGYQKRKKRKLDDEKRKVDAGALDKFIHRQPVEEHIEEHFEEHIEEHVEEHIEDQEHVEVKEIEKHEPVKEIVVIYDPRRWEKLNSDEIKNLVEKGP</sequence>
<reference evidence="2 3" key="1">
    <citation type="journal article" date="2017" name="Nat. Commun.">
        <title>Genome assembly with in vitro proximity ligation data and whole-genome triplication in lettuce.</title>
        <authorList>
            <person name="Reyes-Chin-Wo S."/>
            <person name="Wang Z."/>
            <person name="Yang X."/>
            <person name="Kozik A."/>
            <person name="Arikit S."/>
            <person name="Song C."/>
            <person name="Xia L."/>
            <person name="Froenicke L."/>
            <person name="Lavelle D.O."/>
            <person name="Truco M.J."/>
            <person name="Xia R."/>
            <person name="Zhu S."/>
            <person name="Xu C."/>
            <person name="Xu H."/>
            <person name="Xu X."/>
            <person name="Cox K."/>
            <person name="Korf I."/>
            <person name="Meyers B.C."/>
            <person name="Michelmore R.W."/>
        </authorList>
    </citation>
    <scope>NUCLEOTIDE SEQUENCE [LARGE SCALE GENOMIC DNA]</scope>
    <source>
        <strain evidence="3">cv. Salinas</strain>
        <tissue evidence="2">Seedlings</tissue>
    </source>
</reference>